<evidence type="ECO:0000313" key="6">
    <source>
        <dbReference type="EMBL" id="PEG30204.1"/>
    </source>
</evidence>
<reference evidence="6 7" key="1">
    <citation type="submission" date="2017-10" db="EMBL/GenBank/DDBJ databases">
        <title>Effective Description of Clostridium neonatale sp. nov. linked to necrotizing enterocolitis in neonates and a clarification of species assignable to the genus Clostridium (Prazmowski 1880) emend. Lawson and Rainey 2016.</title>
        <authorList>
            <person name="Bernard K."/>
            <person name="Burdz T."/>
            <person name="Wiebe D."/>
            <person name="Balcewich B."/>
            <person name="Alfa M."/>
            <person name="Bernier A.-M."/>
        </authorList>
    </citation>
    <scope>NUCLEOTIDE SEQUENCE [LARGE SCALE GENOMIC DNA]</scope>
    <source>
        <strain evidence="6 7">LCDC99A005</strain>
    </source>
</reference>
<evidence type="ECO:0000256" key="1">
    <source>
        <dbReference type="ARBA" id="ARBA00023015"/>
    </source>
</evidence>
<dbReference type="SUPFAM" id="SSF46785">
    <property type="entry name" value="Winged helix' DNA-binding domain"/>
    <property type="match status" value="1"/>
</dbReference>
<dbReference type="Gene3D" id="3.40.1410.10">
    <property type="entry name" value="Chorismate lyase-like"/>
    <property type="match status" value="1"/>
</dbReference>
<dbReference type="EMBL" id="CAMTCP010000278">
    <property type="protein sequence ID" value="CAI3681864.1"/>
    <property type="molecule type" value="Genomic_DNA"/>
</dbReference>
<proteinExistence type="predicted"/>
<keyword evidence="1" id="KW-0805">Transcription regulation</keyword>
<dbReference type="PANTHER" id="PTHR44846:SF1">
    <property type="entry name" value="MANNOSYL-D-GLYCERATE TRANSPORT_METABOLISM SYSTEM REPRESSOR MNGR-RELATED"/>
    <property type="match status" value="1"/>
</dbReference>
<dbReference type="STRING" id="137838.GCA_001458595_01490"/>
<dbReference type="GeneID" id="68876507"/>
<dbReference type="RefSeq" id="WP_058294379.1">
    <property type="nucleotide sequence ID" value="NZ_CAKJVD010000013.1"/>
</dbReference>
<comment type="caution">
    <text evidence="6">The sequence shown here is derived from an EMBL/GenBank/DDBJ whole genome shotgun (WGS) entry which is preliminary data.</text>
</comment>
<dbReference type="EMBL" id="PDCJ01000001">
    <property type="protein sequence ID" value="PEG30204.1"/>
    <property type="molecule type" value="Genomic_DNA"/>
</dbReference>
<dbReference type="InterPro" id="IPR028978">
    <property type="entry name" value="Chorismate_lyase_/UTRA_dom_sf"/>
</dbReference>
<dbReference type="GO" id="GO:0003700">
    <property type="term" value="F:DNA-binding transcription factor activity"/>
    <property type="evidence" value="ECO:0007669"/>
    <property type="project" value="InterPro"/>
</dbReference>
<accession>A0A2A7MEM0</accession>
<dbReference type="AlphaFoldDB" id="A0A2A7MEM0"/>
<dbReference type="SUPFAM" id="SSF64288">
    <property type="entry name" value="Chorismate lyase-like"/>
    <property type="match status" value="1"/>
</dbReference>
<protein>
    <submittedName>
        <fullName evidence="6">GntR family transcriptional regulator</fullName>
    </submittedName>
    <submittedName>
        <fullName evidence="5">Transcriptional regulator, GntR-type</fullName>
    </submittedName>
</protein>
<dbReference type="PRINTS" id="PR00035">
    <property type="entry name" value="HTHGNTR"/>
</dbReference>
<sequence length="241" mass="28218">MSIINKESKTPLYVQLMNILINKIDNYMEENEQLESERDICVKYGVSRTTVRQALDELEKNKYIYKIQGKGNFVASRVVEQHLTKVSSFTQDMKKAGKTPTSKLLNFEIQEADYSISKKLKIEEKELVFKMVRLRLADEIPMIYEITYLPYERFKELNEKIIQEIPLYEAFEKKFNIKITSAEESIESVLTSKLESVYLGVDVGSPALKFKRITYENKNIIEYTITIARGDKYKYRVTLTN</sequence>
<dbReference type="PANTHER" id="PTHR44846">
    <property type="entry name" value="MANNOSYL-D-GLYCERATE TRANSPORT/METABOLISM SYSTEM REPRESSOR MNGR-RELATED"/>
    <property type="match status" value="1"/>
</dbReference>
<keyword evidence="2" id="KW-0238">DNA-binding</keyword>
<name>A0A2A7MEM0_9CLOT</name>
<dbReference type="InterPro" id="IPR036388">
    <property type="entry name" value="WH-like_DNA-bd_sf"/>
</dbReference>
<evidence type="ECO:0000313" key="5">
    <source>
        <dbReference type="EMBL" id="CAI3681864.1"/>
    </source>
</evidence>
<dbReference type="SMART" id="SM00345">
    <property type="entry name" value="HTH_GNTR"/>
    <property type="match status" value="1"/>
</dbReference>
<dbReference type="SMART" id="SM00866">
    <property type="entry name" value="UTRA"/>
    <property type="match status" value="1"/>
</dbReference>
<dbReference type="GO" id="GO:0045892">
    <property type="term" value="P:negative regulation of DNA-templated transcription"/>
    <property type="evidence" value="ECO:0007669"/>
    <property type="project" value="TreeGrafter"/>
</dbReference>
<dbReference type="PROSITE" id="PS50949">
    <property type="entry name" value="HTH_GNTR"/>
    <property type="match status" value="1"/>
</dbReference>
<dbReference type="Proteomes" id="UP001189143">
    <property type="component" value="Unassembled WGS sequence"/>
</dbReference>
<evidence type="ECO:0000259" key="4">
    <source>
        <dbReference type="PROSITE" id="PS50949"/>
    </source>
</evidence>
<dbReference type="InterPro" id="IPR011663">
    <property type="entry name" value="UTRA"/>
</dbReference>
<dbReference type="Pfam" id="PF00392">
    <property type="entry name" value="GntR"/>
    <property type="match status" value="1"/>
</dbReference>
<dbReference type="InterPro" id="IPR000524">
    <property type="entry name" value="Tscrpt_reg_HTH_GntR"/>
</dbReference>
<feature type="domain" description="HTH gntR-type" evidence="4">
    <location>
        <begin position="10"/>
        <end position="77"/>
    </location>
</feature>
<evidence type="ECO:0000256" key="2">
    <source>
        <dbReference type="ARBA" id="ARBA00023125"/>
    </source>
</evidence>
<gene>
    <name evidence="5" type="ORF">CNEO2_770008</name>
    <name evidence="6" type="ORF">CQ394_00275</name>
</gene>
<dbReference type="InterPro" id="IPR036390">
    <property type="entry name" value="WH_DNA-bd_sf"/>
</dbReference>
<dbReference type="Gene3D" id="1.10.10.10">
    <property type="entry name" value="Winged helix-like DNA-binding domain superfamily/Winged helix DNA-binding domain"/>
    <property type="match status" value="1"/>
</dbReference>
<reference evidence="5" key="2">
    <citation type="submission" date="2022-10" db="EMBL/GenBank/DDBJ databases">
        <authorList>
            <person name="Aires J."/>
            <person name="Mesa V."/>
        </authorList>
    </citation>
    <scope>NUCLEOTIDE SEQUENCE</scope>
    <source>
        <strain evidence="5">Clostridium neonatale JD116</strain>
    </source>
</reference>
<organism evidence="6 7">
    <name type="scientific">Clostridium neonatale</name>
    <dbReference type="NCBI Taxonomy" id="137838"/>
    <lineage>
        <taxon>Bacteria</taxon>
        <taxon>Bacillati</taxon>
        <taxon>Bacillota</taxon>
        <taxon>Clostridia</taxon>
        <taxon>Eubacteriales</taxon>
        <taxon>Clostridiaceae</taxon>
        <taxon>Clostridium</taxon>
    </lineage>
</organism>
<dbReference type="CDD" id="cd07377">
    <property type="entry name" value="WHTH_GntR"/>
    <property type="match status" value="1"/>
</dbReference>
<dbReference type="Proteomes" id="UP000220840">
    <property type="component" value="Unassembled WGS sequence"/>
</dbReference>
<dbReference type="OrthoDB" id="46236at2"/>
<dbReference type="InterPro" id="IPR050679">
    <property type="entry name" value="Bact_HTH_transcr_reg"/>
</dbReference>
<dbReference type="Pfam" id="PF07702">
    <property type="entry name" value="UTRA"/>
    <property type="match status" value="1"/>
</dbReference>
<evidence type="ECO:0000256" key="3">
    <source>
        <dbReference type="ARBA" id="ARBA00023163"/>
    </source>
</evidence>
<evidence type="ECO:0000313" key="7">
    <source>
        <dbReference type="Proteomes" id="UP000220840"/>
    </source>
</evidence>
<keyword evidence="7" id="KW-1185">Reference proteome</keyword>
<keyword evidence="3" id="KW-0804">Transcription</keyword>
<dbReference type="GO" id="GO:0003677">
    <property type="term" value="F:DNA binding"/>
    <property type="evidence" value="ECO:0007669"/>
    <property type="project" value="UniProtKB-KW"/>
</dbReference>